<evidence type="ECO:0000313" key="1">
    <source>
        <dbReference type="EMBL" id="CAA6807911.1"/>
    </source>
</evidence>
<dbReference type="EMBL" id="CACVAS010000047">
    <property type="protein sequence ID" value="CAA6807911.1"/>
    <property type="molecule type" value="Genomic_DNA"/>
</dbReference>
<dbReference type="AlphaFoldDB" id="A0A6S6SY11"/>
<organism evidence="1">
    <name type="scientific">uncultured Sulfurovum sp</name>
    <dbReference type="NCBI Taxonomy" id="269237"/>
    <lineage>
        <taxon>Bacteria</taxon>
        <taxon>Pseudomonadati</taxon>
        <taxon>Campylobacterota</taxon>
        <taxon>Epsilonproteobacteria</taxon>
        <taxon>Campylobacterales</taxon>
        <taxon>Sulfurovaceae</taxon>
        <taxon>Sulfurovum</taxon>
        <taxon>environmental samples</taxon>
    </lineage>
</organism>
<accession>A0A6S6SY11</accession>
<protein>
    <submittedName>
        <fullName evidence="1">Uncharacterized protein</fullName>
    </submittedName>
</protein>
<reference evidence="1" key="1">
    <citation type="submission" date="2020-01" db="EMBL/GenBank/DDBJ databases">
        <authorList>
            <person name="Meier V. D."/>
            <person name="Meier V D."/>
        </authorList>
    </citation>
    <scope>NUCLEOTIDE SEQUENCE</scope>
    <source>
        <strain evidence="1">HLG_WM_MAG_01</strain>
    </source>
</reference>
<gene>
    <name evidence="1" type="ORF">HELGO_WM3353</name>
</gene>
<name>A0A6S6SY11_9BACT</name>
<proteinExistence type="predicted"/>
<sequence length="76" mass="8594">MEPIKKTALEIALGHFLSLNEEGDELTAEEWLEGRLEIIPCEMYESYSEDEVVEMVNGLALEIEYQFKALQGGSNV</sequence>